<dbReference type="EMBL" id="CM042050">
    <property type="protein sequence ID" value="KAI3734924.1"/>
    <property type="molecule type" value="Genomic_DNA"/>
</dbReference>
<accession>A0ACB9CKT8</accession>
<protein>
    <submittedName>
        <fullName evidence="1">Uncharacterized protein</fullName>
    </submittedName>
</protein>
<name>A0ACB9CKT8_ARCLA</name>
<proteinExistence type="predicted"/>
<gene>
    <name evidence="1" type="ORF">L6452_14406</name>
</gene>
<dbReference type="Proteomes" id="UP001055879">
    <property type="component" value="Linkage Group LG04"/>
</dbReference>
<reference evidence="2" key="1">
    <citation type="journal article" date="2022" name="Mol. Ecol. Resour.">
        <title>The genomes of chicory, endive, great burdock and yacon provide insights into Asteraceae palaeo-polyploidization history and plant inulin production.</title>
        <authorList>
            <person name="Fan W."/>
            <person name="Wang S."/>
            <person name="Wang H."/>
            <person name="Wang A."/>
            <person name="Jiang F."/>
            <person name="Liu H."/>
            <person name="Zhao H."/>
            <person name="Xu D."/>
            <person name="Zhang Y."/>
        </authorList>
    </citation>
    <scope>NUCLEOTIDE SEQUENCE [LARGE SCALE GENOMIC DNA]</scope>
    <source>
        <strain evidence="2">cv. Niubang</strain>
    </source>
</reference>
<evidence type="ECO:0000313" key="1">
    <source>
        <dbReference type="EMBL" id="KAI3734924.1"/>
    </source>
</evidence>
<sequence length="95" mass="11184">MIIYTILGLFDFFCLCSISKGLFDDKQEGSRDYTCCEMESTERLSTREVEIIPGREAVDESRRRDNRRRDDWRLEEKRIVGDDHGMGELCSVKRV</sequence>
<comment type="caution">
    <text evidence="1">The sequence shown here is derived from an EMBL/GenBank/DDBJ whole genome shotgun (WGS) entry which is preliminary data.</text>
</comment>
<organism evidence="1 2">
    <name type="scientific">Arctium lappa</name>
    <name type="common">Greater burdock</name>
    <name type="synonym">Lappa major</name>
    <dbReference type="NCBI Taxonomy" id="4217"/>
    <lineage>
        <taxon>Eukaryota</taxon>
        <taxon>Viridiplantae</taxon>
        <taxon>Streptophyta</taxon>
        <taxon>Embryophyta</taxon>
        <taxon>Tracheophyta</taxon>
        <taxon>Spermatophyta</taxon>
        <taxon>Magnoliopsida</taxon>
        <taxon>eudicotyledons</taxon>
        <taxon>Gunneridae</taxon>
        <taxon>Pentapetalae</taxon>
        <taxon>asterids</taxon>
        <taxon>campanulids</taxon>
        <taxon>Asterales</taxon>
        <taxon>Asteraceae</taxon>
        <taxon>Carduoideae</taxon>
        <taxon>Cardueae</taxon>
        <taxon>Arctiinae</taxon>
        <taxon>Arctium</taxon>
    </lineage>
</organism>
<reference evidence="1 2" key="2">
    <citation type="journal article" date="2022" name="Mol. Ecol. Resour.">
        <title>The genomes of chicory, endive, great burdock and yacon provide insights into Asteraceae paleo-polyploidization history and plant inulin production.</title>
        <authorList>
            <person name="Fan W."/>
            <person name="Wang S."/>
            <person name="Wang H."/>
            <person name="Wang A."/>
            <person name="Jiang F."/>
            <person name="Liu H."/>
            <person name="Zhao H."/>
            <person name="Xu D."/>
            <person name="Zhang Y."/>
        </authorList>
    </citation>
    <scope>NUCLEOTIDE SEQUENCE [LARGE SCALE GENOMIC DNA]</scope>
    <source>
        <strain evidence="2">cv. Niubang</strain>
    </source>
</reference>
<evidence type="ECO:0000313" key="2">
    <source>
        <dbReference type="Proteomes" id="UP001055879"/>
    </source>
</evidence>
<keyword evidence="2" id="KW-1185">Reference proteome</keyword>